<dbReference type="SUPFAM" id="SSF50998">
    <property type="entry name" value="Quinoprotein alcohol dehydrogenase-like"/>
    <property type="match status" value="1"/>
</dbReference>
<dbReference type="InterPro" id="IPR001680">
    <property type="entry name" value="WD40_rpt"/>
</dbReference>
<dbReference type="Proteomes" id="UP001164748">
    <property type="component" value="Chromosome"/>
</dbReference>
<dbReference type="AlphaFoldDB" id="A0AA47KL41"/>
<evidence type="ECO:0000256" key="2">
    <source>
        <dbReference type="ARBA" id="ARBA00022737"/>
    </source>
</evidence>
<evidence type="ECO:0000256" key="3">
    <source>
        <dbReference type="PROSITE-ProRule" id="PRU00221"/>
    </source>
</evidence>
<feature type="repeat" description="WD" evidence="3">
    <location>
        <begin position="243"/>
        <end position="284"/>
    </location>
</feature>
<dbReference type="PROSITE" id="PS50082">
    <property type="entry name" value="WD_REPEATS_2"/>
    <property type="match status" value="3"/>
</dbReference>
<feature type="repeat" description="WD" evidence="3">
    <location>
        <begin position="31"/>
        <end position="72"/>
    </location>
</feature>
<protein>
    <recommendedName>
        <fullName evidence="6">PQQ-binding-like beta-propeller repeat protein</fullName>
    </recommendedName>
</protein>
<dbReference type="InterPro" id="IPR011047">
    <property type="entry name" value="Quinoprotein_ADH-like_sf"/>
</dbReference>
<reference evidence="4" key="1">
    <citation type="submission" date="2022-09" db="EMBL/GenBank/DDBJ databases">
        <authorList>
            <person name="Li Z.-J."/>
        </authorList>
    </citation>
    <scope>NUCLEOTIDE SEQUENCE</scope>
    <source>
        <strain evidence="4">TGB11</strain>
    </source>
</reference>
<dbReference type="PANTHER" id="PTHR19879">
    <property type="entry name" value="TRANSCRIPTION INITIATION FACTOR TFIID"/>
    <property type="match status" value="1"/>
</dbReference>
<dbReference type="PANTHER" id="PTHR19879:SF9">
    <property type="entry name" value="TRANSCRIPTION INITIATION FACTOR TFIID SUBUNIT 5"/>
    <property type="match status" value="1"/>
</dbReference>
<accession>A0AA47KL41</accession>
<dbReference type="SMART" id="SM00320">
    <property type="entry name" value="WD40"/>
    <property type="match status" value="4"/>
</dbReference>
<organism evidence="4 5">
    <name type="scientific">Salinivibrio kushneri</name>
    <dbReference type="NCBI Taxonomy" id="1908198"/>
    <lineage>
        <taxon>Bacteria</taxon>
        <taxon>Pseudomonadati</taxon>
        <taxon>Pseudomonadota</taxon>
        <taxon>Gammaproteobacteria</taxon>
        <taxon>Vibrionales</taxon>
        <taxon>Vibrionaceae</taxon>
        <taxon>Salinivibrio</taxon>
    </lineage>
</organism>
<keyword evidence="2" id="KW-0677">Repeat</keyword>
<evidence type="ECO:0000313" key="5">
    <source>
        <dbReference type="Proteomes" id="UP001164748"/>
    </source>
</evidence>
<dbReference type="EMBL" id="CP114588">
    <property type="protein sequence ID" value="WBA08874.1"/>
    <property type="molecule type" value="Genomic_DNA"/>
</dbReference>
<evidence type="ECO:0008006" key="6">
    <source>
        <dbReference type="Google" id="ProtNLM"/>
    </source>
</evidence>
<dbReference type="InterPro" id="IPR015943">
    <property type="entry name" value="WD40/YVTN_repeat-like_dom_sf"/>
</dbReference>
<dbReference type="Pfam" id="PF00400">
    <property type="entry name" value="WD40"/>
    <property type="match status" value="1"/>
</dbReference>
<feature type="repeat" description="WD" evidence="3">
    <location>
        <begin position="158"/>
        <end position="199"/>
    </location>
</feature>
<dbReference type="Gene3D" id="2.130.10.10">
    <property type="entry name" value="YVTN repeat-like/Quinoprotein amine dehydrogenase"/>
    <property type="match status" value="2"/>
</dbReference>
<gene>
    <name evidence="4" type="ORF">N8M53_01180</name>
</gene>
<evidence type="ECO:0000256" key="1">
    <source>
        <dbReference type="ARBA" id="ARBA00022574"/>
    </source>
</evidence>
<dbReference type="PROSITE" id="PS51257">
    <property type="entry name" value="PROKAR_LIPOPROTEIN"/>
    <property type="match status" value="1"/>
</dbReference>
<keyword evidence="1 3" id="KW-0853">WD repeat</keyword>
<dbReference type="PROSITE" id="PS50294">
    <property type="entry name" value="WD_REPEATS_REGION"/>
    <property type="match status" value="1"/>
</dbReference>
<dbReference type="InterPro" id="IPR019775">
    <property type="entry name" value="WD40_repeat_CS"/>
</dbReference>
<dbReference type="PROSITE" id="PS00678">
    <property type="entry name" value="WD_REPEATS_1"/>
    <property type="match status" value="1"/>
</dbReference>
<proteinExistence type="predicted"/>
<sequence length="328" mass="35824">MMPKIRHIVGIFIVLSALFGCWQSGKEAQRWSIHPEGATSFSLSRDGRFALLASDETDIVLWDLVTNQQLAELGPQDPNANPVVVSHISDNKRYAITATAQNFAVWDLAWSQSQGLWSISDGIIRDAAISNNGEKLVLAMSNGKALFIDLGTGRRLEFLAHRDKVNAVAISPNGAYVLSGGNDHHAYFWETDSGQIINDFAYDQRVKQVALHREGQYAFVSDGGNRAVIWALPSGDKVSELDIFARQAIYASARFSDDGRQLATGTPSQRVELWDVQSGENIGRWQALAQPDTRPPSAVVYDVAIDPTGRVISGTSAGIAQAWLTDAQ</sequence>
<name>A0AA47KL41_9GAMM</name>
<evidence type="ECO:0000313" key="4">
    <source>
        <dbReference type="EMBL" id="WBA08874.1"/>
    </source>
</evidence>